<evidence type="ECO:0008006" key="9">
    <source>
        <dbReference type="Google" id="ProtNLM"/>
    </source>
</evidence>
<evidence type="ECO:0000313" key="7">
    <source>
        <dbReference type="EMBL" id="MBA0819851.1"/>
    </source>
</evidence>
<sequence>SKEGEAPSDDYGWRWGEPVKDGCNNVKCKFCEKVIKGGITRLKEHLRRKEELEERIRLGDHRDYGDSDADDKELTITRCESIRSKIEWEERQHRRARTGQDLIYETECIWNKSIRKYKHRCMPLSLSGKKESIDPSSVTSRTSEYYFNIMDKIVDEIGEEFIVQFVTNNKAAIKTGGKMLIQNRRHLYWSACFAHCLDLILEETGNKKSVKRVLDEAKKITSFIYNHTWTIDYMKRYTQGRELLRPGITRFASNFITFESIVRSKQALKEMVTSLEWRRSTYARKPARLDMMEVINSSQFWKRAVNVLKI</sequence>
<comment type="caution">
    <text evidence="7">The sequence shown here is derived from an EMBL/GenBank/DDBJ whole genome shotgun (WGS) entry which is preliminary data.</text>
</comment>
<dbReference type="PANTHER" id="PTHR32166:SF122">
    <property type="entry name" value="OS09G0499600 PROTEIN"/>
    <property type="match status" value="1"/>
</dbReference>
<keyword evidence="8" id="KW-1185">Reference proteome</keyword>
<evidence type="ECO:0000256" key="1">
    <source>
        <dbReference type="ARBA" id="ARBA00022723"/>
    </source>
</evidence>
<keyword evidence="2" id="KW-0863">Zinc-finger</keyword>
<keyword evidence="4" id="KW-0175">Coiled coil</keyword>
<feature type="non-terminal residue" evidence="7">
    <location>
        <position position="310"/>
    </location>
</feature>
<feature type="domain" description="DUF659" evidence="6">
    <location>
        <begin position="132"/>
        <end position="220"/>
    </location>
</feature>
<dbReference type="EMBL" id="JABFAD010331814">
    <property type="protein sequence ID" value="MBA0819851.1"/>
    <property type="molecule type" value="Genomic_DNA"/>
</dbReference>
<dbReference type="PANTHER" id="PTHR32166">
    <property type="entry name" value="OSJNBA0013A04.12 PROTEIN"/>
    <property type="match status" value="1"/>
</dbReference>
<evidence type="ECO:0000259" key="6">
    <source>
        <dbReference type="Pfam" id="PF04937"/>
    </source>
</evidence>
<dbReference type="InterPro" id="IPR003656">
    <property type="entry name" value="Znf_BED"/>
</dbReference>
<evidence type="ECO:0000256" key="3">
    <source>
        <dbReference type="ARBA" id="ARBA00022833"/>
    </source>
</evidence>
<gene>
    <name evidence="7" type="ORF">Gohar_021433</name>
</gene>
<dbReference type="InterPro" id="IPR007021">
    <property type="entry name" value="DUF659"/>
</dbReference>
<dbReference type="OrthoDB" id="1934493at2759"/>
<protein>
    <recommendedName>
        <fullName evidence="9">BED-type domain-containing protein</fullName>
    </recommendedName>
</protein>
<keyword evidence="3" id="KW-0862">Zinc</keyword>
<evidence type="ECO:0000259" key="5">
    <source>
        <dbReference type="Pfam" id="PF02892"/>
    </source>
</evidence>
<keyword evidence="1" id="KW-0479">Metal-binding</keyword>
<feature type="coiled-coil region" evidence="4">
    <location>
        <begin position="35"/>
        <end position="62"/>
    </location>
</feature>
<evidence type="ECO:0000256" key="2">
    <source>
        <dbReference type="ARBA" id="ARBA00022771"/>
    </source>
</evidence>
<dbReference type="InterPro" id="IPR012337">
    <property type="entry name" value="RNaseH-like_sf"/>
</dbReference>
<dbReference type="Pfam" id="PF02892">
    <property type="entry name" value="zf-BED"/>
    <property type="match status" value="1"/>
</dbReference>
<dbReference type="GO" id="GO:0008270">
    <property type="term" value="F:zinc ion binding"/>
    <property type="evidence" value="ECO:0007669"/>
    <property type="project" value="UniProtKB-KW"/>
</dbReference>
<proteinExistence type="predicted"/>
<dbReference type="SUPFAM" id="SSF53098">
    <property type="entry name" value="Ribonuclease H-like"/>
    <property type="match status" value="1"/>
</dbReference>
<feature type="domain" description="BED-type" evidence="5">
    <location>
        <begin position="24"/>
        <end position="49"/>
    </location>
</feature>
<accession>A0A7J9ICJ6</accession>
<name>A0A7J9ICJ6_9ROSI</name>
<dbReference type="Pfam" id="PF04937">
    <property type="entry name" value="DUF659"/>
    <property type="match status" value="1"/>
</dbReference>
<dbReference type="GO" id="GO:0003677">
    <property type="term" value="F:DNA binding"/>
    <property type="evidence" value="ECO:0007669"/>
    <property type="project" value="InterPro"/>
</dbReference>
<organism evidence="7 8">
    <name type="scientific">Gossypium harknessii</name>
    <dbReference type="NCBI Taxonomy" id="34285"/>
    <lineage>
        <taxon>Eukaryota</taxon>
        <taxon>Viridiplantae</taxon>
        <taxon>Streptophyta</taxon>
        <taxon>Embryophyta</taxon>
        <taxon>Tracheophyta</taxon>
        <taxon>Spermatophyta</taxon>
        <taxon>Magnoliopsida</taxon>
        <taxon>eudicotyledons</taxon>
        <taxon>Gunneridae</taxon>
        <taxon>Pentapetalae</taxon>
        <taxon>rosids</taxon>
        <taxon>malvids</taxon>
        <taxon>Malvales</taxon>
        <taxon>Malvaceae</taxon>
        <taxon>Malvoideae</taxon>
        <taxon>Gossypium</taxon>
    </lineage>
</organism>
<reference evidence="7 8" key="1">
    <citation type="journal article" date="2019" name="Genome Biol. Evol.">
        <title>Insights into the evolution of the New World diploid cottons (Gossypium, subgenus Houzingenia) based on genome sequencing.</title>
        <authorList>
            <person name="Grover C.E."/>
            <person name="Arick M.A. 2nd"/>
            <person name="Thrash A."/>
            <person name="Conover J.L."/>
            <person name="Sanders W.S."/>
            <person name="Peterson D.G."/>
            <person name="Frelichowski J.E."/>
            <person name="Scheffler J.A."/>
            <person name="Scheffler B.E."/>
            <person name="Wendel J.F."/>
        </authorList>
    </citation>
    <scope>NUCLEOTIDE SEQUENCE [LARGE SCALE GENOMIC DNA]</scope>
    <source>
        <strain evidence="7">0</strain>
        <tissue evidence="7">Leaf</tissue>
    </source>
</reference>
<evidence type="ECO:0000256" key="4">
    <source>
        <dbReference type="SAM" id="Coils"/>
    </source>
</evidence>
<evidence type="ECO:0000313" key="8">
    <source>
        <dbReference type="Proteomes" id="UP000593560"/>
    </source>
</evidence>
<dbReference type="AlphaFoldDB" id="A0A7J9ICJ6"/>
<dbReference type="Proteomes" id="UP000593560">
    <property type="component" value="Unassembled WGS sequence"/>
</dbReference>